<dbReference type="GO" id="GO:0005524">
    <property type="term" value="F:ATP binding"/>
    <property type="evidence" value="ECO:0007669"/>
    <property type="project" value="InterPro"/>
</dbReference>
<dbReference type="PANTHER" id="PTHR10285">
    <property type="entry name" value="URIDINE KINASE"/>
    <property type="match status" value="1"/>
</dbReference>
<sequence>MVRAVVHQKTYMVEEGTTLGELAGKIQKPDGPVILLAYANGKLKELFRPIEENSYIRFVTLEEQAGYMTYKRTAMFMFLKACEDVLGAGAVDDIAINYSIGNSTFCEFLVKDIQVTTQLALRIQNQMEQLRDQDLPITKYSVDTSKARKYFESIGLREKQRLFRFRRGSKTNMYCLDGYENYFYGYMAPSTGYIANFLVSPYQDGLVLQTPKRHQTEKIAKFYPQPKLFRVMQRSREWSKTLGVDTVGALNEEITKGNISHLILLQEGLQEKLLSDIADKIVQEDKKIVLIAGPSSSGKTTFSHRLSIQLEIAGKKPHPISLDDYFLDREMSPKDELGNYNFETIASLDTELFSRHMNQLLHGEKISMPSYNFLTGKREYRGHELQLAQHDVLVIEGIHGLNSRLSKNLPDESKYKIYVSALSQINLDEHNRIPSSDGRLLRRIVRDAMTRGNDARETIARWDSVRQGEEENIFPYQEEADIMFNSAQIYELAVLKQYAEPLLFAVPEDCPEHQEAKRLLKFLDYFLNIKSEDIPKTSLLREFIGGSCFET</sequence>
<proteinExistence type="predicted"/>
<reference evidence="2" key="1">
    <citation type="submission" date="2020-06" db="EMBL/GenBank/DDBJ databases">
        <title>Characterization of fructooligosaccharide metabolism and fructooligosaccharide-degrading enzymes in human commensal butyrate producers.</title>
        <authorList>
            <person name="Tanno H."/>
            <person name="Fujii T."/>
            <person name="Hirano K."/>
            <person name="Maeno S."/>
            <person name="Tonozuka T."/>
            <person name="Sakamoto M."/>
            <person name="Ohkuma M."/>
            <person name="Tochio T."/>
            <person name="Endo A."/>
        </authorList>
    </citation>
    <scope>NUCLEOTIDE SEQUENCE</scope>
    <source>
        <strain evidence="2">JCM 17466</strain>
    </source>
</reference>
<dbReference type="SMART" id="SM00382">
    <property type="entry name" value="AAA"/>
    <property type="match status" value="1"/>
</dbReference>
<dbReference type="InterPro" id="IPR027417">
    <property type="entry name" value="P-loop_NTPase"/>
</dbReference>
<dbReference type="CDD" id="cd02028">
    <property type="entry name" value="UMPK_like"/>
    <property type="match status" value="1"/>
</dbReference>
<name>A0A916Q8A4_9FIRM</name>
<dbReference type="RefSeq" id="WP_201310600.1">
    <property type="nucleotide sequence ID" value="NZ_BLYI01000027.1"/>
</dbReference>
<dbReference type="InterPro" id="IPR006083">
    <property type="entry name" value="PRK/URK"/>
</dbReference>
<evidence type="ECO:0000313" key="2">
    <source>
        <dbReference type="EMBL" id="GFO84886.1"/>
    </source>
</evidence>
<accession>A0A916Q8A4</accession>
<keyword evidence="2" id="KW-0808">Transferase</keyword>
<keyword evidence="2" id="KW-0418">Kinase</keyword>
<dbReference type="InterPro" id="IPR018163">
    <property type="entry name" value="Thr/Ala-tRNA-synth_IIc_edit"/>
</dbReference>
<dbReference type="SUPFAM" id="SSF52540">
    <property type="entry name" value="P-loop containing nucleoside triphosphate hydrolases"/>
    <property type="match status" value="1"/>
</dbReference>
<gene>
    <name evidence="2" type="ORF">ANBU17_12330</name>
</gene>
<dbReference type="Pfam" id="PF00485">
    <property type="entry name" value="PRK"/>
    <property type="match status" value="1"/>
</dbReference>
<dbReference type="InterPro" id="IPR003593">
    <property type="entry name" value="AAA+_ATPase"/>
</dbReference>
<dbReference type="AlphaFoldDB" id="A0A916Q8A4"/>
<protein>
    <submittedName>
        <fullName evidence="2">Uridine kinase</fullName>
    </submittedName>
</protein>
<dbReference type="GO" id="GO:0016301">
    <property type="term" value="F:kinase activity"/>
    <property type="evidence" value="ECO:0007669"/>
    <property type="project" value="UniProtKB-KW"/>
</dbReference>
<keyword evidence="3" id="KW-1185">Reference proteome</keyword>
<evidence type="ECO:0000259" key="1">
    <source>
        <dbReference type="SMART" id="SM00382"/>
    </source>
</evidence>
<dbReference type="SUPFAM" id="SSF55186">
    <property type="entry name" value="ThrRS/AlaRS common domain"/>
    <property type="match status" value="1"/>
</dbReference>
<dbReference type="Proteomes" id="UP000613208">
    <property type="component" value="Unassembled WGS sequence"/>
</dbReference>
<dbReference type="Gene3D" id="3.40.50.300">
    <property type="entry name" value="P-loop containing nucleotide triphosphate hydrolases"/>
    <property type="match status" value="1"/>
</dbReference>
<comment type="caution">
    <text evidence="2">The sequence shown here is derived from an EMBL/GenBank/DDBJ whole genome shotgun (WGS) entry which is preliminary data.</text>
</comment>
<dbReference type="Gene3D" id="3.30.980.10">
    <property type="entry name" value="Threonyl-trna Synthetase, Chain A, domain 2"/>
    <property type="match status" value="1"/>
</dbReference>
<dbReference type="EMBL" id="BLYI01000027">
    <property type="protein sequence ID" value="GFO84886.1"/>
    <property type="molecule type" value="Genomic_DNA"/>
</dbReference>
<organism evidence="2 3">
    <name type="scientific">Anaerostipes butyraticus</name>
    <dbReference type="NCBI Taxonomy" id="645466"/>
    <lineage>
        <taxon>Bacteria</taxon>
        <taxon>Bacillati</taxon>
        <taxon>Bacillota</taxon>
        <taxon>Clostridia</taxon>
        <taxon>Lachnospirales</taxon>
        <taxon>Lachnospiraceae</taxon>
        <taxon>Anaerostipes</taxon>
    </lineage>
</organism>
<evidence type="ECO:0000313" key="3">
    <source>
        <dbReference type="Proteomes" id="UP000613208"/>
    </source>
</evidence>
<feature type="domain" description="AAA+ ATPase" evidence="1">
    <location>
        <begin position="285"/>
        <end position="450"/>
    </location>
</feature>